<gene>
    <name evidence="1" type="ORF">K4L44_01525</name>
</gene>
<evidence type="ECO:0000313" key="1">
    <source>
        <dbReference type="EMBL" id="QZE14579.1"/>
    </source>
</evidence>
<sequence>MNSRIIFRFYILALLFLMMATTSSFGFRVTRYSANKGFTRNSVSTITQSKEGYLWIGTPNGLFRYDGYKFLKFQHEFRNKNSLLDNTIHYSYADRQGEIWIVSSKGLSIYNETEKKFRNIEGWPYSAITSITEIDDNKFIIGTNDGLFSAEKGNIKDSLEITEIPLLNTMIKSPQRVYDMIINSKNKLLISINKTIISWDIKALQKSVPYIPEPTILNEDLGFRVSKIEEIKDKGYLLGSAEGLFRSKDFTTITKVSLKKEDSKTRIYIKDIIEDHTGTIWVATEKEGLFEYNKRYNSWIQHKQIVRNNTALGSNNIRKLFEDRFGVLWIGTVRGGLNSSNTEQAPFIHIRRQSITNKSLKSNVIDGLFEDTTGKLWVGTFNRGLNVVEFNGADYSVFNVNLPQEVSRVYTITQDKDGSIYCGSNLPGLIKFNWNNNTRKIENYQHIVLKDSLNHNLSQISKIIIDKSGIFWLGSSLTNIGLVRYDPKIGPNGITHYTGQSPQNHYTINNIVDICEDKFNNLWIGTYKQGVFHVRINRKTRLPYRFISYTHHFNRENTIANNQVFTVMEGCDTNIWLGLFGEGINRIITPRKGCKLKISHFSTSDGLPDDVVYGIVESPKGQLWMSTNYGISNLNLETMRFTNYDKEDGLQDNNFRKYSFCKGQSGKIYFGGINGVTAFNPKKIRKNNFKPKVLITGMKVFNETLDRNHKNKELPKINTSIDKLKSVTLTHDQNTFSLHFVGLHYISPNKNIYRYKLEGFNTEWIYPENSIRQASFANMNPGKYVFKVSASNSDGIWSDETATLRINVLPPWWQTWWAYILYGILFIAGLMIFKKVILIKHEYQNKLSIERLEKEKIQELNKEKLEFFTNVSHEFKTPLTLITGPVSDIIDSKEQLSSHTKEDLHLIQSNADRLLRLINQLIDFRRIETGHLKLDISFDDYVVFSRNIVLSFQKVAQKKGIKLEYKSINEQQKINFDKEKLETILYNIISNAIKHTDKGGSVTIYANATNKGQKPDPEGIYWNVDHSLKEYIEFVVTNTGAEIQQEQLPLLFNRFYSRDENNEQEQIFSSSGIGLTLTHGMVELYKGKLGVVSEDGKVTFIVRIPFNKAEKPIQFKETKTIVIHEITEEVNYEESTKEVQAEYHEDVTSNKPLILVVDDHREIREFIAQILSNKYEIIEAENGKVALEKVTKVIPDLIISDVMMPEMNGLELCRLVKTNDITNHIPIILLTAKTEIEHRIEGIDMGADSYIPKPFNIKHLVIRVEKLLELRNSLREKFKNNFLLIDKSPSGMSESDLKFVKQAEQMILENIMEEDFSVEKLGRELAYSRMQLYRKMKSITGLSPNEFIRNYRLKQAAANLQKGEQSITEVLYQVGFSNKSYFTKCFKEFYGETPKEYSKRYNK</sequence>
<dbReference type="Proteomes" id="UP000826212">
    <property type="component" value="Chromosome"/>
</dbReference>
<evidence type="ECO:0000313" key="2">
    <source>
        <dbReference type="Proteomes" id="UP000826212"/>
    </source>
</evidence>
<name>A0AC61NG21_9BACT</name>
<dbReference type="EMBL" id="CP081303">
    <property type="protein sequence ID" value="QZE14579.1"/>
    <property type="molecule type" value="Genomic_DNA"/>
</dbReference>
<organism evidence="1 2">
    <name type="scientific">Halosquirtibacter laminarini</name>
    <dbReference type="NCBI Taxonomy" id="3374600"/>
    <lineage>
        <taxon>Bacteria</taxon>
        <taxon>Pseudomonadati</taxon>
        <taxon>Bacteroidota</taxon>
        <taxon>Bacteroidia</taxon>
        <taxon>Marinilabiliales</taxon>
        <taxon>Prolixibacteraceae</taxon>
        <taxon>Halosquirtibacter</taxon>
    </lineage>
</organism>
<protein>
    <submittedName>
        <fullName evidence="1">Response regulator</fullName>
    </submittedName>
</protein>
<accession>A0AC61NG21</accession>
<proteinExistence type="predicted"/>
<keyword evidence="2" id="KW-1185">Reference proteome</keyword>
<reference evidence="1" key="1">
    <citation type="submission" date="2021-08" db="EMBL/GenBank/DDBJ databases">
        <title>Novel anaerobic bacterium isolated from sea squirt in East Sea, Republic of Korea.</title>
        <authorList>
            <person name="Nguyen T.H."/>
            <person name="Li Z."/>
            <person name="Lee Y.-J."/>
            <person name="Ko J."/>
            <person name="Kim S.-G."/>
        </authorList>
    </citation>
    <scope>NUCLEOTIDE SEQUENCE</scope>
    <source>
        <strain evidence="1">KCTC 25031</strain>
    </source>
</reference>